<keyword evidence="14" id="KW-1133">Transmembrane helix</keyword>
<keyword evidence="17" id="KW-1185">Reference proteome</keyword>
<dbReference type="InterPro" id="IPR027417">
    <property type="entry name" value="P-loop_NTPase"/>
</dbReference>
<reference evidence="16 17" key="1">
    <citation type="journal article" date="2019" name="Genome Biol. Evol.">
        <title>Whole-Genome Sequencing of the Giant Devil Catfish, Bagarius yarrelli.</title>
        <authorList>
            <person name="Jiang W."/>
            <person name="Lv Y."/>
            <person name="Cheng L."/>
            <person name="Yang K."/>
            <person name="Chao B."/>
            <person name="Wang X."/>
            <person name="Li Y."/>
            <person name="Pan X."/>
            <person name="You X."/>
            <person name="Zhang Y."/>
            <person name="Yang J."/>
            <person name="Li J."/>
            <person name="Zhang X."/>
            <person name="Liu S."/>
            <person name="Sun C."/>
            <person name="Yang J."/>
            <person name="Shi Q."/>
        </authorList>
    </citation>
    <scope>NUCLEOTIDE SEQUENCE [LARGE SCALE GENOMIC DNA]</scope>
    <source>
        <strain evidence="16">JWS20170419001</strain>
        <tissue evidence="16">Muscle</tissue>
    </source>
</reference>
<name>A0A556V5U9_BAGYA</name>
<dbReference type="Pfam" id="PF00069">
    <property type="entry name" value="Pkinase"/>
    <property type="match status" value="1"/>
</dbReference>
<dbReference type="InterPro" id="IPR013785">
    <property type="entry name" value="Aldolase_TIM"/>
</dbReference>
<evidence type="ECO:0000256" key="14">
    <source>
        <dbReference type="SAM" id="Phobius"/>
    </source>
</evidence>
<keyword evidence="8" id="KW-0443">Lipid metabolism</keyword>
<comment type="caution">
    <text evidence="16">The sequence shown here is derived from an EMBL/GenBank/DDBJ whole genome shotgun (WGS) entry which is preliminary data.</text>
</comment>
<dbReference type="CDD" id="cd22967">
    <property type="entry name" value="DD_AK7"/>
    <property type="match status" value="1"/>
</dbReference>
<dbReference type="Gene3D" id="1.20.890.10">
    <property type="entry name" value="cAMP-dependent protein kinase regulatory subunit, dimerization-anchoring domain"/>
    <property type="match status" value="1"/>
</dbReference>
<evidence type="ECO:0000256" key="5">
    <source>
        <dbReference type="ARBA" id="ARBA00022741"/>
    </source>
</evidence>
<feature type="compositionally biased region" description="Basic and acidic residues" evidence="13">
    <location>
        <begin position="1127"/>
        <end position="1150"/>
    </location>
</feature>
<dbReference type="OrthoDB" id="10262413at2759"/>
<organism evidence="16 17">
    <name type="scientific">Bagarius yarrelli</name>
    <name type="common">Goonch</name>
    <name type="synonym">Bagrus yarrelli</name>
    <dbReference type="NCBI Taxonomy" id="175774"/>
    <lineage>
        <taxon>Eukaryota</taxon>
        <taxon>Metazoa</taxon>
        <taxon>Chordata</taxon>
        <taxon>Craniata</taxon>
        <taxon>Vertebrata</taxon>
        <taxon>Euteleostomi</taxon>
        <taxon>Actinopterygii</taxon>
        <taxon>Neopterygii</taxon>
        <taxon>Teleostei</taxon>
        <taxon>Ostariophysi</taxon>
        <taxon>Siluriformes</taxon>
        <taxon>Sisoridae</taxon>
        <taxon>Sisorinae</taxon>
        <taxon>Bagarius</taxon>
    </lineage>
</organism>
<dbReference type="InterPro" id="IPR049161">
    <property type="entry name" value="GH59_cat"/>
</dbReference>
<comment type="catalytic activity">
    <reaction evidence="11">
        <text>beta-D-galactosyl-(1&lt;-&gt;1)-sphing-4-enine + H2O = sphing-4-enine + D-galactose</text>
        <dbReference type="Rhea" id="RHEA:43908"/>
        <dbReference type="ChEBI" id="CHEBI:4139"/>
        <dbReference type="ChEBI" id="CHEBI:15377"/>
        <dbReference type="ChEBI" id="CHEBI:57756"/>
        <dbReference type="ChEBI" id="CHEBI:57934"/>
    </reaction>
    <physiologicalReaction direction="left-to-right" evidence="11">
        <dbReference type="Rhea" id="RHEA:43909"/>
    </physiologicalReaction>
</comment>
<evidence type="ECO:0000256" key="8">
    <source>
        <dbReference type="ARBA" id="ARBA00022963"/>
    </source>
</evidence>
<dbReference type="Pfam" id="PF02057">
    <property type="entry name" value="Glyco_hydro_59"/>
    <property type="match status" value="1"/>
</dbReference>
<evidence type="ECO:0000256" key="11">
    <source>
        <dbReference type="ARBA" id="ARBA00048813"/>
    </source>
</evidence>
<dbReference type="SUPFAM" id="SSF51445">
    <property type="entry name" value="(Trans)glycosidases"/>
    <property type="match status" value="1"/>
</dbReference>
<dbReference type="InterPro" id="IPR011009">
    <property type="entry name" value="Kinase-like_dom_sf"/>
</dbReference>
<keyword evidence="5" id="KW-0547">Nucleotide-binding</keyword>
<dbReference type="SUPFAM" id="SSF52540">
    <property type="entry name" value="P-loop containing nucleoside triphosphate hydrolases"/>
    <property type="match status" value="1"/>
</dbReference>
<evidence type="ECO:0000256" key="2">
    <source>
        <dbReference type="ARBA" id="ARBA00012657"/>
    </source>
</evidence>
<keyword evidence="14" id="KW-0812">Transmembrane</keyword>
<evidence type="ECO:0000256" key="7">
    <source>
        <dbReference type="ARBA" id="ARBA00022919"/>
    </source>
</evidence>
<evidence type="ECO:0000256" key="6">
    <source>
        <dbReference type="ARBA" id="ARBA00022777"/>
    </source>
</evidence>
<comment type="catalytic activity">
    <reaction evidence="9">
        <text>a D-galactosylceramide + H2O = an N-acyl-sphingoid base + D-galactose</text>
        <dbReference type="Rhea" id="RHEA:43412"/>
        <dbReference type="ChEBI" id="CHEBI:4139"/>
        <dbReference type="ChEBI" id="CHEBI:15377"/>
        <dbReference type="ChEBI" id="CHEBI:36498"/>
        <dbReference type="ChEBI" id="CHEBI:83273"/>
    </reaction>
    <physiologicalReaction direction="left-to-right" evidence="9">
        <dbReference type="Rhea" id="RHEA:43413"/>
    </physiologicalReaction>
</comment>
<dbReference type="PANTHER" id="PTHR15172">
    <property type="entry name" value="GALACTOCEREBROSIDASE"/>
    <property type="match status" value="1"/>
</dbReference>
<dbReference type="Gene3D" id="3.40.50.720">
    <property type="entry name" value="NAD(P)-binding Rossmann-like Domain"/>
    <property type="match status" value="1"/>
</dbReference>
<dbReference type="Gene3D" id="3.20.20.70">
    <property type="entry name" value="Aldolase class I"/>
    <property type="match status" value="1"/>
</dbReference>
<accession>A0A556V5U9</accession>
<sequence>MRAEKYFRHQYGVCDVGEMGVATLVVTENYLIDDSRGFGRRFDGIGGLSGGGATSRLLVNYAEPYRSQILDYLFKPNFGASLQILKVEMGGDAQTTDGTEPSHMHYPNDENYFRGYEWWLMKEAKKRNPNITLIGLPWAFPGWVGHGVNWPYHFPDITASYVVSWIVGAKQYHNLDIDYVGIWNERSFNSKYIKILRYTLDKNGLERVRIIASDNMWEPITLFLVLDSELRSAVDVVGSDFCNANITFNKEAKQTEYTQPQYSSDLLGVNVLIIPAGALILFFSLLILLKWKSLFQQCTSVSPPNTPDFSEVSNPDLDKQLEMQKIVARGHFASVYRGTFQGSSVALKVFPTALQREFIKEKDVYTLPLMTHSGIVRFLGAGNIGKECVIVLELATRGSLKAFLSGTVCDWACTLKLARTLSQGLAFLHTDIKMNGVYKPAVAHCDLSSSNVLVRADGSCALCDFGSSIVLQCQALQGYSGRVEGRMRLGTLQYMSPEILEGCVNLSSGRCLLQGDVYSLGLLLWELLMRCSDLCNGSFVPEHTLPYEAELGSSPSLEELLTFVSEKRLRPTIPRPWARSSQFLSLFVADESHVLKGIGNEEKDELSHDNSFRVIGTVTEKTEEPSDVAVEQYAVSERSEKGCLVDVLLLTIRSSVQNLTREQLFHHLMESDIIVYNIYNEPVDQIEEASWAVSALHKEIHEFPKPKMFILISTVMTWAMTRALDANQSRFSTYVVASGLQYGMGEQAFHYFFKTSWLGDKREVPIFGDGSNIIPAIHINDLAGIVKNLIDRKPKPQYFLAVDDSQNTIADIIAVISFALGPGKTKNIPKEEVFPAKELTQAEIDHLFINLRTQAVFFTANFRISWVSKKGIVENIDRVVQEYKLTRGLLPLRICLLGPPAVGKSMVAKKICKHYQVHHIKLKETITEALANLESRVRGEESNEDDDAQELLETLRKNMEENEGRLDNQYIIRFIKDKLKTIPCRNQGYVLDGFPKTFEQAKNLFCVEDNDATDEHSRVKIIPEFVFALDATDECLKERVLNLPESVVQGTSHSFDKFIPRLAIFRKTNSEDETVLSYFEDLKIQQEIIESNSDDPENVLVIDKVLKTVGKVRNYGPTAKHLKEQRRKNEIRMREEEEARNAEAKSRKNEEEEHRARCWEQWNRRLQEVKQQEEELLMRQEESARQYLKDTVMPVLSQGLDELRRIQPDDAIDFLDIDVDVSSERAPELSERESMRACARAGAEARGNCEERSGPRRARAPRLIARSIVC</sequence>
<evidence type="ECO:0000256" key="12">
    <source>
        <dbReference type="SAM" id="Coils"/>
    </source>
</evidence>
<evidence type="ECO:0000259" key="15">
    <source>
        <dbReference type="PROSITE" id="PS50011"/>
    </source>
</evidence>
<dbReference type="PROSITE" id="PS50011">
    <property type="entry name" value="PROTEIN_KINASE_DOM"/>
    <property type="match status" value="1"/>
</dbReference>
<keyword evidence="14" id="KW-0472">Membrane</keyword>
<dbReference type="AlphaFoldDB" id="A0A556V5U9"/>
<dbReference type="Pfam" id="PF05186">
    <property type="entry name" value="Dpy-30"/>
    <property type="match status" value="1"/>
</dbReference>
<dbReference type="GO" id="GO:0005524">
    <property type="term" value="F:ATP binding"/>
    <property type="evidence" value="ECO:0007669"/>
    <property type="project" value="InterPro"/>
</dbReference>
<evidence type="ECO:0000256" key="9">
    <source>
        <dbReference type="ARBA" id="ARBA00023982"/>
    </source>
</evidence>
<dbReference type="InterPro" id="IPR000719">
    <property type="entry name" value="Prot_kinase_dom"/>
</dbReference>
<dbReference type="GO" id="GO:0006139">
    <property type="term" value="P:nucleobase-containing compound metabolic process"/>
    <property type="evidence" value="ECO:0007669"/>
    <property type="project" value="InterPro"/>
</dbReference>
<dbReference type="InterPro" id="IPR036291">
    <property type="entry name" value="NAD(P)-bd_dom_sf"/>
</dbReference>
<dbReference type="FunFam" id="3.20.20.70:FF:000091">
    <property type="entry name" value="galactocerebrosidase precursor"/>
    <property type="match status" value="1"/>
</dbReference>
<dbReference type="GO" id="GO:0019205">
    <property type="term" value="F:nucleobase-containing compound kinase activity"/>
    <property type="evidence" value="ECO:0007669"/>
    <property type="project" value="InterPro"/>
</dbReference>
<comment type="similarity">
    <text evidence="1">Belongs to the glycosyl hydrolase 59 family.</text>
</comment>
<dbReference type="GO" id="GO:0005764">
    <property type="term" value="C:lysosome"/>
    <property type="evidence" value="ECO:0007669"/>
    <property type="project" value="TreeGrafter"/>
</dbReference>
<dbReference type="GO" id="GO:0006683">
    <property type="term" value="P:galactosylceramide catabolic process"/>
    <property type="evidence" value="ECO:0007669"/>
    <property type="project" value="InterPro"/>
</dbReference>
<dbReference type="CDD" id="cd01428">
    <property type="entry name" value="ADK"/>
    <property type="match status" value="1"/>
</dbReference>
<dbReference type="Pfam" id="PF00406">
    <property type="entry name" value="ADK"/>
    <property type="match status" value="1"/>
</dbReference>
<gene>
    <name evidence="16" type="ORF">Baya_13417</name>
</gene>
<evidence type="ECO:0000256" key="10">
    <source>
        <dbReference type="ARBA" id="ARBA00033098"/>
    </source>
</evidence>
<dbReference type="InterPro" id="IPR047499">
    <property type="entry name" value="DD_AK7"/>
</dbReference>
<feature type="transmembrane region" description="Helical" evidence="14">
    <location>
        <begin position="266"/>
        <end position="289"/>
    </location>
</feature>
<dbReference type="SUPFAM" id="SSF56112">
    <property type="entry name" value="Protein kinase-like (PK-like)"/>
    <property type="match status" value="1"/>
</dbReference>
<feature type="domain" description="Protein kinase" evidence="15">
    <location>
        <begin position="321"/>
        <end position="669"/>
    </location>
</feature>
<protein>
    <recommendedName>
        <fullName evidence="3">Galactocerebrosidase</fullName>
        <ecNumber evidence="2">3.2.1.46</ecNumber>
    </recommendedName>
    <alternativeName>
        <fullName evidence="10">Galactosylceramidase</fullName>
    </alternativeName>
</protein>
<proteinExistence type="inferred from homology"/>
<evidence type="ECO:0000313" key="16">
    <source>
        <dbReference type="EMBL" id="TSV68140.1"/>
    </source>
</evidence>
<dbReference type="GO" id="GO:0016020">
    <property type="term" value="C:membrane"/>
    <property type="evidence" value="ECO:0007669"/>
    <property type="project" value="GOC"/>
</dbReference>
<dbReference type="InterPro" id="IPR000850">
    <property type="entry name" value="Adenylat/UMP-CMP_kin"/>
</dbReference>
<dbReference type="InterPro" id="IPR017853">
    <property type="entry name" value="GH"/>
</dbReference>
<keyword evidence="12" id="KW-0175">Coiled coil</keyword>
<dbReference type="Proteomes" id="UP000319801">
    <property type="component" value="Unassembled WGS sequence"/>
</dbReference>
<keyword evidence="6 16" id="KW-0418">Kinase</keyword>
<evidence type="ECO:0000256" key="13">
    <source>
        <dbReference type="SAM" id="MobiDB-lite"/>
    </source>
</evidence>
<dbReference type="EC" id="3.2.1.46" evidence="2"/>
<evidence type="ECO:0000256" key="1">
    <source>
        <dbReference type="ARBA" id="ARBA00005637"/>
    </source>
</evidence>
<feature type="region of interest" description="Disordered" evidence="13">
    <location>
        <begin position="1118"/>
        <end position="1150"/>
    </location>
</feature>
<dbReference type="Gene3D" id="3.40.50.300">
    <property type="entry name" value="P-loop containing nucleotide triphosphate hydrolases"/>
    <property type="match status" value="1"/>
</dbReference>
<dbReference type="SUPFAM" id="SSF51735">
    <property type="entry name" value="NAD(P)-binding Rossmann-fold domains"/>
    <property type="match status" value="1"/>
</dbReference>
<keyword evidence="8" id="KW-0442">Lipid degradation</keyword>
<dbReference type="InterPro" id="IPR007858">
    <property type="entry name" value="Dpy-30_motif"/>
</dbReference>
<feature type="coiled-coil region" evidence="12">
    <location>
        <begin position="923"/>
        <end position="965"/>
    </location>
</feature>
<dbReference type="EMBL" id="VCAZ01000127">
    <property type="protein sequence ID" value="TSV68140.1"/>
    <property type="molecule type" value="Genomic_DNA"/>
</dbReference>
<dbReference type="GO" id="GO:0004672">
    <property type="term" value="F:protein kinase activity"/>
    <property type="evidence" value="ECO:0007669"/>
    <property type="project" value="InterPro"/>
</dbReference>
<keyword evidence="7" id="KW-0746">Sphingolipid metabolism</keyword>
<dbReference type="InterPro" id="IPR001286">
    <property type="entry name" value="Glyco_hydro_59"/>
</dbReference>
<keyword evidence="4" id="KW-0808">Transferase</keyword>
<dbReference type="Gene3D" id="3.30.200.20">
    <property type="entry name" value="Phosphorylase Kinase, domain 1"/>
    <property type="match status" value="1"/>
</dbReference>
<evidence type="ECO:0000256" key="4">
    <source>
        <dbReference type="ARBA" id="ARBA00022679"/>
    </source>
</evidence>
<evidence type="ECO:0000313" key="17">
    <source>
        <dbReference type="Proteomes" id="UP000319801"/>
    </source>
</evidence>
<dbReference type="GO" id="GO:0004336">
    <property type="term" value="F:galactosylceramidase activity"/>
    <property type="evidence" value="ECO:0007669"/>
    <property type="project" value="UniProtKB-EC"/>
</dbReference>
<evidence type="ECO:0000256" key="3">
    <source>
        <dbReference type="ARBA" id="ARBA00019657"/>
    </source>
</evidence>
<dbReference type="PANTHER" id="PTHR15172:SF1">
    <property type="entry name" value="GALACTOCEREBROSIDASE"/>
    <property type="match status" value="1"/>
</dbReference>
<dbReference type="Gene3D" id="1.10.510.10">
    <property type="entry name" value="Transferase(Phosphotransferase) domain 1"/>
    <property type="match status" value="1"/>
</dbReference>